<reference evidence="11 12" key="1">
    <citation type="submission" date="2016-10" db="EMBL/GenBank/DDBJ databases">
        <title>Draft genome sequences of four alkaliphilic bacteria belonging to the Anaerobacillus genus.</title>
        <authorList>
            <person name="Bassil N.M."/>
            <person name="Lloyd J.R."/>
        </authorList>
    </citation>
    <scope>NUCLEOTIDE SEQUENCE [LARGE SCALE GENOMIC DNA]</scope>
    <source>
        <strain evidence="11 12">DSM 15340</strain>
    </source>
</reference>
<evidence type="ECO:0000256" key="6">
    <source>
        <dbReference type="ARBA" id="ARBA00023303"/>
    </source>
</evidence>
<comment type="similarity">
    <text evidence="7 10">Belongs to the fluoride channel Fluc/FEX (TC 1.A.43) family.</text>
</comment>
<dbReference type="GO" id="GO:0140114">
    <property type="term" value="P:cellular detoxification of fluoride"/>
    <property type="evidence" value="ECO:0007669"/>
    <property type="project" value="UniProtKB-UniRule"/>
</dbReference>
<evidence type="ECO:0000256" key="9">
    <source>
        <dbReference type="ARBA" id="ARBA00049940"/>
    </source>
</evidence>
<comment type="caution">
    <text evidence="11">The sequence shown here is derived from an EMBL/GenBank/DDBJ whole genome shotgun (WGS) entry which is preliminary data.</text>
</comment>
<dbReference type="EMBL" id="MLQQ01000001">
    <property type="protein sequence ID" value="OIJ16302.1"/>
    <property type="molecule type" value="Genomic_DNA"/>
</dbReference>
<dbReference type="OrthoDB" id="9815830at2"/>
<keyword evidence="10" id="KW-0915">Sodium</keyword>
<comment type="catalytic activity">
    <reaction evidence="8">
        <text>fluoride(in) = fluoride(out)</text>
        <dbReference type="Rhea" id="RHEA:76159"/>
        <dbReference type="ChEBI" id="CHEBI:17051"/>
    </reaction>
    <physiologicalReaction direction="left-to-right" evidence="8">
        <dbReference type="Rhea" id="RHEA:76160"/>
    </physiologicalReaction>
</comment>
<evidence type="ECO:0000256" key="2">
    <source>
        <dbReference type="ARBA" id="ARBA00022475"/>
    </source>
</evidence>
<dbReference type="GO" id="GO:0062054">
    <property type="term" value="F:fluoride channel activity"/>
    <property type="evidence" value="ECO:0007669"/>
    <property type="project" value="UniProtKB-UniRule"/>
</dbReference>
<dbReference type="Pfam" id="PF02537">
    <property type="entry name" value="CRCB"/>
    <property type="match status" value="1"/>
</dbReference>
<comment type="activity regulation">
    <text evidence="10">Na(+) is not transported, but it plays an essential structural role and its presence is essential for fluoride channel function.</text>
</comment>
<sequence>MTKKLYLTLIAIAIGGALGTLFRYAINLQTLTLLFPLGTALENLVGSLLLGILTGFVIHVKLNEVLKTGLGVGFCGGFSTMSTLAADFYYLLVAELWLLLFTYLFISVIGGVLLAFLGFMIGEKGGAKYQLSRRVGEG</sequence>
<dbReference type="PANTHER" id="PTHR28259:SF1">
    <property type="entry name" value="FLUORIDE EXPORT PROTEIN 1-RELATED"/>
    <property type="match status" value="1"/>
</dbReference>
<dbReference type="InterPro" id="IPR003691">
    <property type="entry name" value="FluC"/>
</dbReference>
<keyword evidence="6 10" id="KW-0407">Ion channel</keyword>
<evidence type="ECO:0000313" key="12">
    <source>
        <dbReference type="Proteomes" id="UP000180098"/>
    </source>
</evidence>
<dbReference type="PANTHER" id="PTHR28259">
    <property type="entry name" value="FLUORIDE EXPORT PROTEIN 1-RELATED"/>
    <property type="match status" value="1"/>
</dbReference>
<evidence type="ECO:0000256" key="10">
    <source>
        <dbReference type="HAMAP-Rule" id="MF_00454"/>
    </source>
</evidence>
<feature type="binding site" evidence="10">
    <location>
        <position position="76"/>
    </location>
    <ligand>
        <name>Na(+)</name>
        <dbReference type="ChEBI" id="CHEBI:29101"/>
        <note>structural</note>
    </ligand>
</feature>
<feature type="transmembrane region" description="Helical" evidence="10">
    <location>
        <begin position="70"/>
        <end position="91"/>
    </location>
</feature>
<feature type="transmembrane region" description="Helical" evidence="10">
    <location>
        <begin position="5"/>
        <end position="26"/>
    </location>
</feature>
<comment type="function">
    <text evidence="9 10">Fluoride-specific ion channel. Important for reducing fluoride concentration in the cell, thus reducing its toxicity.</text>
</comment>
<keyword evidence="2 10" id="KW-1003">Cell membrane</keyword>
<keyword evidence="10" id="KW-0813">Transport</keyword>
<evidence type="ECO:0000256" key="3">
    <source>
        <dbReference type="ARBA" id="ARBA00022692"/>
    </source>
</evidence>
<keyword evidence="3 10" id="KW-0812">Transmembrane</keyword>
<keyword evidence="12" id="KW-1185">Reference proteome</keyword>
<dbReference type="AlphaFoldDB" id="A0A1S2LUU3"/>
<feature type="binding site" evidence="10">
    <location>
        <position position="79"/>
    </location>
    <ligand>
        <name>Na(+)</name>
        <dbReference type="ChEBI" id="CHEBI:29101"/>
        <note>structural</note>
    </ligand>
</feature>
<accession>A0A1S2LUU3</accession>
<evidence type="ECO:0000313" key="11">
    <source>
        <dbReference type="EMBL" id="OIJ16302.1"/>
    </source>
</evidence>
<dbReference type="HAMAP" id="MF_00454">
    <property type="entry name" value="FluC"/>
    <property type="match status" value="1"/>
</dbReference>
<dbReference type="Proteomes" id="UP000180098">
    <property type="component" value="Unassembled WGS sequence"/>
</dbReference>
<gene>
    <name evidence="10" type="primary">fluC</name>
    <name evidence="10" type="synonym">crcB</name>
    <name evidence="11" type="ORF">BKP35_02910</name>
</gene>
<evidence type="ECO:0000256" key="1">
    <source>
        <dbReference type="ARBA" id="ARBA00004651"/>
    </source>
</evidence>
<comment type="subcellular location">
    <subcellularLocation>
        <location evidence="1 10">Cell membrane</location>
        <topology evidence="1 10">Multi-pass membrane protein</topology>
    </subcellularLocation>
</comment>
<feature type="transmembrane region" description="Helical" evidence="10">
    <location>
        <begin position="97"/>
        <end position="121"/>
    </location>
</feature>
<evidence type="ECO:0000256" key="4">
    <source>
        <dbReference type="ARBA" id="ARBA00022989"/>
    </source>
</evidence>
<name>A0A1S2LUU3_9BACI</name>
<keyword evidence="4 10" id="KW-1133">Transmembrane helix</keyword>
<evidence type="ECO:0000256" key="8">
    <source>
        <dbReference type="ARBA" id="ARBA00035585"/>
    </source>
</evidence>
<protein>
    <recommendedName>
        <fullName evidence="10">Fluoride-specific ion channel FluC</fullName>
    </recommendedName>
</protein>
<evidence type="ECO:0000256" key="7">
    <source>
        <dbReference type="ARBA" id="ARBA00035120"/>
    </source>
</evidence>
<proteinExistence type="inferred from homology"/>
<dbReference type="GO" id="GO:0005886">
    <property type="term" value="C:plasma membrane"/>
    <property type="evidence" value="ECO:0007669"/>
    <property type="project" value="UniProtKB-SubCell"/>
</dbReference>
<keyword evidence="5 10" id="KW-0472">Membrane</keyword>
<evidence type="ECO:0000256" key="5">
    <source>
        <dbReference type="ARBA" id="ARBA00023136"/>
    </source>
</evidence>
<dbReference type="GO" id="GO:0046872">
    <property type="term" value="F:metal ion binding"/>
    <property type="evidence" value="ECO:0007669"/>
    <property type="project" value="UniProtKB-KW"/>
</dbReference>
<keyword evidence="10" id="KW-0479">Metal-binding</keyword>
<keyword evidence="10" id="KW-0406">Ion transport</keyword>
<feature type="transmembrane region" description="Helical" evidence="10">
    <location>
        <begin position="32"/>
        <end position="58"/>
    </location>
</feature>
<organism evidence="11 12">
    <name type="scientific">Anaerobacillus arseniciselenatis</name>
    <dbReference type="NCBI Taxonomy" id="85682"/>
    <lineage>
        <taxon>Bacteria</taxon>
        <taxon>Bacillati</taxon>
        <taxon>Bacillota</taxon>
        <taxon>Bacilli</taxon>
        <taxon>Bacillales</taxon>
        <taxon>Bacillaceae</taxon>
        <taxon>Anaerobacillus</taxon>
    </lineage>
</organism>